<gene>
    <name evidence="1" type="ORF">LCGC14_2882120</name>
</gene>
<comment type="caution">
    <text evidence="1">The sequence shown here is derived from an EMBL/GenBank/DDBJ whole genome shotgun (WGS) entry which is preliminary data.</text>
</comment>
<name>A0A0F8YLJ5_9ZZZZ</name>
<reference evidence="1" key="1">
    <citation type="journal article" date="2015" name="Nature">
        <title>Complex archaea that bridge the gap between prokaryotes and eukaryotes.</title>
        <authorList>
            <person name="Spang A."/>
            <person name="Saw J.H."/>
            <person name="Jorgensen S.L."/>
            <person name="Zaremba-Niedzwiedzka K."/>
            <person name="Martijn J."/>
            <person name="Lind A.E."/>
            <person name="van Eijk R."/>
            <person name="Schleper C."/>
            <person name="Guy L."/>
            <person name="Ettema T.J."/>
        </authorList>
    </citation>
    <scope>NUCLEOTIDE SEQUENCE</scope>
</reference>
<evidence type="ECO:0000313" key="1">
    <source>
        <dbReference type="EMBL" id="KKK74600.1"/>
    </source>
</evidence>
<protein>
    <submittedName>
        <fullName evidence="1">Uncharacterized protein</fullName>
    </submittedName>
</protein>
<dbReference type="AlphaFoldDB" id="A0A0F8YLJ5"/>
<sequence length="156" mass="16188">QMDFLVAGTIEVKIKSSGLEVTDDLTVSGELKGGFDKFLGYAKGGTASDTYADDGASVLMASNKGFVMPYAGSITSIGVSGAWSGLSGAWTVRTRINGVNKLGVDVGVGIVNEFATAARGTHTFTAGQVLSFFFDETSGAITITSAIVHCRVQYDL</sequence>
<accession>A0A0F8YLJ5</accession>
<dbReference type="EMBL" id="LAZR01056241">
    <property type="protein sequence ID" value="KKK74600.1"/>
    <property type="molecule type" value="Genomic_DNA"/>
</dbReference>
<feature type="non-terminal residue" evidence="1">
    <location>
        <position position="1"/>
    </location>
</feature>
<organism evidence="1">
    <name type="scientific">marine sediment metagenome</name>
    <dbReference type="NCBI Taxonomy" id="412755"/>
    <lineage>
        <taxon>unclassified sequences</taxon>
        <taxon>metagenomes</taxon>
        <taxon>ecological metagenomes</taxon>
    </lineage>
</organism>
<proteinExistence type="predicted"/>